<dbReference type="CDD" id="cd11648">
    <property type="entry name" value="RsmI"/>
    <property type="match status" value="1"/>
</dbReference>
<proteinExistence type="predicted"/>
<evidence type="ECO:0000256" key="1">
    <source>
        <dbReference type="ARBA" id="ARBA00022490"/>
    </source>
</evidence>
<dbReference type="PANTHER" id="PTHR46111:SF1">
    <property type="entry name" value="RIBOSOMAL RNA SMALL SUBUNIT METHYLTRANSFERASE I"/>
    <property type="match status" value="1"/>
</dbReference>
<dbReference type="PANTHER" id="PTHR46111">
    <property type="entry name" value="RIBOSOMAL RNA SMALL SUBUNIT METHYLTRANSFERASE I"/>
    <property type="match status" value="1"/>
</dbReference>
<dbReference type="PIRSF" id="PIRSF005917">
    <property type="entry name" value="MTase_YraL"/>
    <property type="match status" value="1"/>
</dbReference>
<name>E7C6M6_9GAMM</name>
<dbReference type="Pfam" id="PF00590">
    <property type="entry name" value="TP_methylase"/>
    <property type="match status" value="1"/>
</dbReference>
<organism evidence="8">
    <name type="scientific">uncultured gamma proteobacterium HF0770_09E07</name>
    <dbReference type="NCBI Taxonomy" id="723576"/>
    <lineage>
        <taxon>Bacteria</taxon>
        <taxon>Pseudomonadati</taxon>
        <taxon>Pseudomonadota</taxon>
        <taxon>Gammaproteobacteria</taxon>
        <taxon>environmental samples</taxon>
    </lineage>
</organism>
<dbReference type="Gene3D" id="3.40.1010.10">
    <property type="entry name" value="Cobalt-precorrin-4 Transmethylase, Domain 1"/>
    <property type="match status" value="1"/>
</dbReference>
<dbReference type="NCBIfam" id="TIGR00096">
    <property type="entry name" value="16S rRNA (cytidine(1402)-2'-O)-methyltransferase"/>
    <property type="match status" value="1"/>
</dbReference>
<feature type="domain" description="Tetrapyrrole methylase" evidence="6">
    <location>
        <begin position="3"/>
        <end position="201"/>
    </location>
</feature>
<feature type="domain" description="RsmI HTH" evidence="7">
    <location>
        <begin position="234"/>
        <end position="270"/>
    </location>
</feature>
<evidence type="ECO:0000256" key="2">
    <source>
        <dbReference type="ARBA" id="ARBA00022552"/>
    </source>
</evidence>
<dbReference type="InterPro" id="IPR000878">
    <property type="entry name" value="4pyrrol_Mease"/>
</dbReference>
<evidence type="ECO:0000256" key="4">
    <source>
        <dbReference type="ARBA" id="ARBA00022679"/>
    </source>
</evidence>
<dbReference type="GO" id="GO:0006364">
    <property type="term" value="P:rRNA processing"/>
    <property type="evidence" value="ECO:0007669"/>
    <property type="project" value="UniProtKB-KW"/>
</dbReference>
<evidence type="ECO:0000256" key="5">
    <source>
        <dbReference type="ARBA" id="ARBA00022691"/>
    </source>
</evidence>
<keyword evidence="1" id="KW-0963">Cytoplasm</keyword>
<evidence type="ECO:0000313" key="8">
    <source>
        <dbReference type="EMBL" id="ADI23100.1"/>
    </source>
</evidence>
<protein>
    <submittedName>
        <fullName evidence="8">Predicted methyltransferases</fullName>
    </submittedName>
</protein>
<evidence type="ECO:0000256" key="3">
    <source>
        <dbReference type="ARBA" id="ARBA00022603"/>
    </source>
</evidence>
<reference evidence="8" key="1">
    <citation type="submission" date="2010-01" db="EMBL/GenBank/DDBJ databases">
        <title>Genome fragments of uncultured bacteria from the North Pacific subtropical Gyre.</title>
        <authorList>
            <person name="Pham V.D."/>
            <person name="Delong E.F."/>
        </authorList>
    </citation>
    <scope>NUCLEOTIDE SEQUENCE</scope>
</reference>
<dbReference type="Pfam" id="PF23016">
    <property type="entry name" value="RsmI_C"/>
    <property type="match status" value="1"/>
</dbReference>
<dbReference type="InterPro" id="IPR014777">
    <property type="entry name" value="4pyrrole_Mease_sub1"/>
</dbReference>
<dbReference type="SUPFAM" id="SSF53790">
    <property type="entry name" value="Tetrapyrrole methylase"/>
    <property type="match status" value="1"/>
</dbReference>
<keyword evidence="5" id="KW-0949">S-adenosyl-L-methionine</keyword>
<dbReference type="GO" id="GO:0008168">
    <property type="term" value="F:methyltransferase activity"/>
    <property type="evidence" value="ECO:0007669"/>
    <property type="project" value="UniProtKB-KW"/>
</dbReference>
<keyword evidence="3 8" id="KW-0489">Methyltransferase</keyword>
<dbReference type="InterPro" id="IPR008189">
    <property type="entry name" value="rRNA_ssu_MeTfrase_I"/>
</dbReference>
<keyword evidence="2" id="KW-0698">rRNA processing</keyword>
<dbReference type="InterPro" id="IPR014776">
    <property type="entry name" value="4pyrrole_Mease_sub2"/>
</dbReference>
<dbReference type="Gene3D" id="3.30.950.10">
    <property type="entry name" value="Methyltransferase, Cobalt-precorrin-4 Transmethylase, Domain 2"/>
    <property type="match status" value="1"/>
</dbReference>
<accession>E7C6M6</accession>
<evidence type="ECO:0000259" key="6">
    <source>
        <dbReference type="Pfam" id="PF00590"/>
    </source>
</evidence>
<evidence type="ECO:0000259" key="7">
    <source>
        <dbReference type="Pfam" id="PF23016"/>
    </source>
</evidence>
<dbReference type="EMBL" id="GU568006">
    <property type="protein sequence ID" value="ADI23100.1"/>
    <property type="molecule type" value="Genomic_DNA"/>
</dbReference>
<dbReference type="InterPro" id="IPR053910">
    <property type="entry name" value="RsmI_HTH"/>
</dbReference>
<dbReference type="InterPro" id="IPR035996">
    <property type="entry name" value="4pyrrol_Methylase_sf"/>
</dbReference>
<sequence>MNFYIIPSPIGNLDDITIRSIQVLRELDLLIVENKEKAKIILKKYGIKPENIIIYNDKSSDRDRKKIINLLKKLSSGGIMSEAGTPLISDPGFKLIKDLINLKIKIIPLPGATSVISSLVASGLPTDHFQFIGFFPRIKKDAESLSENLLKFDGTTIIFESPKRIIDTLNFLDQKFGNLAEVCVAKEITKMHENFFRGTPKKIEKFLLENKDLIKGEFVILIKVTNEDESFILADKMYHELSSKLSLKDIAKAVSEITGINKNKIYKRFLSFSKNS</sequence>
<dbReference type="AlphaFoldDB" id="E7C6M6"/>
<keyword evidence="4 8" id="KW-0808">Transferase</keyword>
<dbReference type="GO" id="GO:0032259">
    <property type="term" value="P:methylation"/>
    <property type="evidence" value="ECO:0007669"/>
    <property type="project" value="UniProtKB-KW"/>
</dbReference>